<reference evidence="1 2" key="1">
    <citation type="submission" date="2023-03" db="EMBL/GenBank/DDBJ databases">
        <title>High recombination rates correlate with genetic variation in Cardiocondyla obscurior ants.</title>
        <authorList>
            <person name="Errbii M."/>
        </authorList>
    </citation>
    <scope>NUCLEOTIDE SEQUENCE [LARGE SCALE GENOMIC DNA]</scope>
    <source>
        <strain evidence="1">Alpha-2009</strain>
        <tissue evidence="1">Whole body</tissue>
    </source>
</reference>
<organism evidence="1 2">
    <name type="scientific">Cardiocondyla obscurior</name>
    <dbReference type="NCBI Taxonomy" id="286306"/>
    <lineage>
        <taxon>Eukaryota</taxon>
        <taxon>Metazoa</taxon>
        <taxon>Ecdysozoa</taxon>
        <taxon>Arthropoda</taxon>
        <taxon>Hexapoda</taxon>
        <taxon>Insecta</taxon>
        <taxon>Pterygota</taxon>
        <taxon>Neoptera</taxon>
        <taxon>Endopterygota</taxon>
        <taxon>Hymenoptera</taxon>
        <taxon>Apocrita</taxon>
        <taxon>Aculeata</taxon>
        <taxon>Formicoidea</taxon>
        <taxon>Formicidae</taxon>
        <taxon>Myrmicinae</taxon>
        <taxon>Cardiocondyla</taxon>
    </lineage>
</organism>
<protein>
    <submittedName>
        <fullName evidence="1">Uncharacterized protein</fullName>
    </submittedName>
</protein>
<keyword evidence="2" id="KW-1185">Reference proteome</keyword>
<sequence>MCKCRKISKWEKRVSREGRGKREKRERRMNFIRKMYLCSVNIYTLDCTSANIRVRRIRNSFSSHCYLLSRSSPSSFLYSPKRARFFSSSPASNNLASSTCNGHWGVIMRNESNRCGFNGSANAIHFYAIQRESHYRDIAAWHVIFPGSFLSQFLHGNRVRLGIKSRAAAT</sequence>
<name>A0AAW2FBU8_9HYME</name>
<dbReference type="AlphaFoldDB" id="A0AAW2FBU8"/>
<dbReference type="EMBL" id="JADYXP020000013">
    <property type="protein sequence ID" value="KAL0111976.1"/>
    <property type="molecule type" value="Genomic_DNA"/>
</dbReference>
<evidence type="ECO:0000313" key="1">
    <source>
        <dbReference type="EMBL" id="KAL0111976.1"/>
    </source>
</evidence>
<gene>
    <name evidence="1" type="ORF">PUN28_013301</name>
</gene>
<dbReference type="Proteomes" id="UP001430953">
    <property type="component" value="Unassembled WGS sequence"/>
</dbReference>
<accession>A0AAW2FBU8</accession>
<evidence type="ECO:0000313" key="2">
    <source>
        <dbReference type="Proteomes" id="UP001430953"/>
    </source>
</evidence>
<comment type="caution">
    <text evidence="1">The sequence shown here is derived from an EMBL/GenBank/DDBJ whole genome shotgun (WGS) entry which is preliminary data.</text>
</comment>
<proteinExistence type="predicted"/>